<dbReference type="RefSeq" id="WP_007412594.1">
    <property type="nucleotide sequence ID" value="NZ_ABOX02000001.1"/>
</dbReference>
<sequence precursor="true">MKLFGLSVILTGALVSPVVACDLCAVYSANEARAEEGKGFFGGVAEQFTHFGTTQLDGREVPNPTGQYLNSSISQLFAGYNVNDRLGFQLNVPIIYRSFKRPVGFDVQYGTVSGLGDISLLGNLVPYRHVGDDFSFIWSVDGGLKLPSGSPSRIKEEFVEVEIPGAPPSGIHGHDLTLGTGSIDGIVGTSFSTRWKRLFLTASTQYAVRSEGSYEYKFANDLTWWGGPGVTVLLNPKYTLAVQAVVSGETKGLDTFQGQSADDTGVTSVYLGPQINFTWSDKLSAQAGVDVPMSIQNTSFQTVPNYRVRAGLTLRF</sequence>
<dbReference type="Proteomes" id="UP000003688">
    <property type="component" value="Unassembled WGS sequence"/>
</dbReference>
<keyword evidence="3" id="KW-1185">Reference proteome</keyword>
<accession>B9X9R9</accession>
<organism evidence="2 3">
    <name type="scientific">Pedosphaera parvula (strain Ellin514)</name>
    <dbReference type="NCBI Taxonomy" id="320771"/>
    <lineage>
        <taxon>Bacteria</taxon>
        <taxon>Pseudomonadati</taxon>
        <taxon>Verrucomicrobiota</taxon>
        <taxon>Pedosphaerae</taxon>
        <taxon>Pedosphaerales</taxon>
        <taxon>Pedosphaeraceae</taxon>
        <taxon>Pedosphaera</taxon>
    </lineage>
</organism>
<evidence type="ECO:0000313" key="3">
    <source>
        <dbReference type="Proteomes" id="UP000003688"/>
    </source>
</evidence>
<comment type="caution">
    <text evidence="2">The sequence shown here is derived from an EMBL/GenBank/DDBJ whole genome shotgun (WGS) entry which is preliminary data.</text>
</comment>
<dbReference type="OrthoDB" id="193626at2"/>
<evidence type="ECO:0008006" key="4">
    <source>
        <dbReference type="Google" id="ProtNLM"/>
    </source>
</evidence>
<protein>
    <recommendedName>
        <fullName evidence="4">Transporter</fullName>
    </recommendedName>
</protein>
<name>B9X9R9_PEDPL</name>
<dbReference type="EMBL" id="ABOX02000001">
    <property type="protein sequence ID" value="EEF63287.1"/>
    <property type="molecule type" value="Genomic_DNA"/>
</dbReference>
<proteinExistence type="predicted"/>
<dbReference type="AlphaFoldDB" id="B9X9R9"/>
<evidence type="ECO:0000256" key="1">
    <source>
        <dbReference type="SAM" id="SignalP"/>
    </source>
</evidence>
<feature type="signal peptide" evidence="1">
    <location>
        <begin position="1"/>
        <end position="20"/>
    </location>
</feature>
<reference evidence="2 3" key="1">
    <citation type="journal article" date="2011" name="J. Bacteriol.">
        <title>Genome sequence of 'Pedosphaera parvula' Ellin514, an aerobic Verrucomicrobial isolate from pasture soil.</title>
        <authorList>
            <person name="Kant R."/>
            <person name="van Passel M.W."/>
            <person name="Sangwan P."/>
            <person name="Palva A."/>
            <person name="Lucas S."/>
            <person name="Copeland A."/>
            <person name="Lapidus A."/>
            <person name="Glavina Del Rio T."/>
            <person name="Dalin E."/>
            <person name="Tice H."/>
            <person name="Bruce D."/>
            <person name="Goodwin L."/>
            <person name="Pitluck S."/>
            <person name="Chertkov O."/>
            <person name="Larimer F.W."/>
            <person name="Land M.L."/>
            <person name="Hauser L."/>
            <person name="Brettin T.S."/>
            <person name="Detter J.C."/>
            <person name="Han S."/>
            <person name="de Vos W.M."/>
            <person name="Janssen P.H."/>
            <person name="Smidt H."/>
        </authorList>
    </citation>
    <scope>NUCLEOTIDE SEQUENCE [LARGE SCALE GENOMIC DNA]</scope>
    <source>
        <strain evidence="2 3">Ellin514</strain>
    </source>
</reference>
<keyword evidence="1" id="KW-0732">Signal</keyword>
<evidence type="ECO:0000313" key="2">
    <source>
        <dbReference type="EMBL" id="EEF63287.1"/>
    </source>
</evidence>
<feature type="chain" id="PRO_5002894678" description="Transporter" evidence="1">
    <location>
        <begin position="21"/>
        <end position="316"/>
    </location>
</feature>
<gene>
    <name evidence="2" type="ORF">Cflav_PD5922</name>
</gene>